<feature type="transmembrane region" description="Helical" evidence="7">
    <location>
        <begin position="476"/>
        <end position="496"/>
    </location>
</feature>
<feature type="domain" description="Major facilitator superfamily (MFS) profile" evidence="8">
    <location>
        <begin position="320"/>
        <end position="783"/>
    </location>
</feature>
<dbReference type="InterPro" id="IPR020846">
    <property type="entry name" value="MFS_dom"/>
</dbReference>
<evidence type="ECO:0000256" key="1">
    <source>
        <dbReference type="ARBA" id="ARBA00004141"/>
    </source>
</evidence>
<evidence type="ECO:0000313" key="10">
    <source>
        <dbReference type="Proteomes" id="UP001265746"/>
    </source>
</evidence>
<comment type="subcellular location">
    <subcellularLocation>
        <location evidence="1">Membrane</location>
        <topology evidence="1">Multi-pass membrane protein</topology>
    </subcellularLocation>
</comment>
<dbReference type="InterPro" id="IPR011701">
    <property type="entry name" value="MFS"/>
</dbReference>
<keyword evidence="4 7" id="KW-1133">Transmembrane helix</keyword>
<keyword evidence="10" id="KW-1185">Reference proteome</keyword>
<feature type="transmembrane region" description="Helical" evidence="7">
    <location>
        <begin position="386"/>
        <end position="404"/>
    </location>
</feature>
<feature type="transmembrane region" description="Helical" evidence="7">
    <location>
        <begin position="667"/>
        <end position="685"/>
    </location>
</feature>
<dbReference type="SUPFAM" id="SSF103473">
    <property type="entry name" value="MFS general substrate transporter"/>
    <property type="match status" value="1"/>
</dbReference>
<evidence type="ECO:0000256" key="7">
    <source>
        <dbReference type="SAM" id="Phobius"/>
    </source>
</evidence>
<organism evidence="9 10">
    <name type="scientific">Phomopsis amygdali</name>
    <name type="common">Fusicoccum amygdali</name>
    <dbReference type="NCBI Taxonomy" id="1214568"/>
    <lineage>
        <taxon>Eukaryota</taxon>
        <taxon>Fungi</taxon>
        <taxon>Dikarya</taxon>
        <taxon>Ascomycota</taxon>
        <taxon>Pezizomycotina</taxon>
        <taxon>Sordariomycetes</taxon>
        <taxon>Sordariomycetidae</taxon>
        <taxon>Diaporthales</taxon>
        <taxon>Diaporthaceae</taxon>
        <taxon>Diaporthe</taxon>
    </lineage>
</organism>
<comment type="catalytic activity">
    <reaction evidence="6">
        <text>N(6)-D-ribulosyl-L-lysyl-[protein] + ATP = N(6)-(3-O-phospho-D-ribulosyl)-L-lysyl-[protein] + ADP + H(+)</text>
        <dbReference type="Rhea" id="RHEA:48432"/>
        <dbReference type="Rhea" id="RHEA-COMP:12103"/>
        <dbReference type="Rhea" id="RHEA-COMP:12104"/>
        <dbReference type="ChEBI" id="CHEBI:15378"/>
        <dbReference type="ChEBI" id="CHEBI:30616"/>
        <dbReference type="ChEBI" id="CHEBI:90418"/>
        <dbReference type="ChEBI" id="CHEBI:90420"/>
        <dbReference type="ChEBI" id="CHEBI:456216"/>
        <dbReference type="EC" id="2.7.1.172"/>
    </reaction>
    <physiologicalReaction direction="left-to-right" evidence="6">
        <dbReference type="Rhea" id="RHEA:48433"/>
    </physiologicalReaction>
</comment>
<dbReference type="GO" id="GO:0005886">
    <property type="term" value="C:plasma membrane"/>
    <property type="evidence" value="ECO:0007669"/>
    <property type="project" value="TreeGrafter"/>
</dbReference>
<proteinExistence type="predicted"/>
<dbReference type="SUPFAM" id="SSF56112">
    <property type="entry name" value="Protein kinase-like (PK-like)"/>
    <property type="match status" value="1"/>
</dbReference>
<dbReference type="PANTHER" id="PTHR23502:SF151">
    <property type="entry name" value="MAJOR FACILITATOR SUPERFAMILY (MFS) PROFILE DOMAIN-CONTAINING PROTEIN"/>
    <property type="match status" value="1"/>
</dbReference>
<sequence>MANRYATSSWTVTARIHFKLPDGSEEVYFLKSAPLGLGGQMMQGEFHVMSEFHKFAPDFVPKPHSWGKYSFQDFDAYFLILEYLDIATDTMPDPIELCSKLARVHRDSQSPTGQFSFAVTTCQNLYPQAVGWESNWTTFYKKIFQHAMNLDSEINGYWKELDRVERRVLTSIVPRLLDALVQDGRILKPSLIHADLWEGNTGTSLKNRNVYIYDSAGFYAHNELDIADWRGYFNKIHRDLYTKIYLRFFPASEPKDEWDDMNRLYACYYYVWEMADDSEDLNKATPVVEERRHVYQKEKGRETNPEEPFTHFTPFQLRKLQLLVGLATTTSSLTTTIYLPLLPLLRTHFRTSAQAVNLTLTIYIVFQAISPVIFGPLSDTYGRRPIFLLVLAIYAVSNIGLAVNERSFAALATLRALQSLGASATYAIAFGVVADVCLPSDRGRMLGPIGMALNLGTCIGPVIGGCVAYFSGSYNWAFWALVIAAILLLSSVGLFLPETARSLVGNGSVQMVADQLGASVGKNGVTQNHHAEEATIPARIATQNVFEKGFLHKYGLINFYNCFRIIFHKDTFLTLWVHGSFYTIDYSFVAAVPDIYKSIYGWNEWQTGLAYLPRGIGIILGSYFTGKLLDHNYRAVSRKIGRAEAEKASSGDLLDFPIEKSRTRGSLIGLAVSTATMAGYGWALHQQTHPAVVLVLQFMQGFWGTFFYTTYSAMLIDSFPQSPSTAAATTSITRCAMAATGVAVLQPLMDAAGRGWYFTALGLWSGIFCAAAILLLRWKGMKWRRSRTGVIDS</sequence>
<dbReference type="GO" id="GO:0022857">
    <property type="term" value="F:transmembrane transporter activity"/>
    <property type="evidence" value="ECO:0007669"/>
    <property type="project" value="InterPro"/>
</dbReference>
<dbReference type="GO" id="GO:0102193">
    <property type="term" value="F:protein-ribulosamine 3-kinase activity"/>
    <property type="evidence" value="ECO:0007669"/>
    <property type="project" value="UniProtKB-EC"/>
</dbReference>
<dbReference type="PANTHER" id="PTHR23502">
    <property type="entry name" value="MAJOR FACILITATOR SUPERFAMILY"/>
    <property type="match status" value="1"/>
</dbReference>
<comment type="caution">
    <text evidence="9">The sequence shown here is derived from an EMBL/GenBank/DDBJ whole genome shotgun (WGS) entry which is preliminary data.</text>
</comment>
<evidence type="ECO:0000256" key="5">
    <source>
        <dbReference type="ARBA" id="ARBA00023136"/>
    </source>
</evidence>
<evidence type="ECO:0000256" key="4">
    <source>
        <dbReference type="ARBA" id="ARBA00022989"/>
    </source>
</evidence>
<reference evidence="9" key="1">
    <citation type="submission" date="2023-06" db="EMBL/GenBank/DDBJ databases">
        <authorList>
            <person name="Noh H."/>
        </authorList>
    </citation>
    <scope>NUCLEOTIDE SEQUENCE</scope>
    <source>
        <strain evidence="9">DUCC20226</strain>
    </source>
</reference>
<feature type="transmembrane region" description="Helical" evidence="7">
    <location>
        <begin position="353"/>
        <end position="374"/>
    </location>
</feature>
<feature type="transmembrane region" description="Helical" evidence="7">
    <location>
        <begin position="755"/>
        <end position="776"/>
    </location>
</feature>
<evidence type="ECO:0000256" key="6">
    <source>
        <dbReference type="ARBA" id="ARBA00048655"/>
    </source>
</evidence>
<keyword evidence="3 7" id="KW-0812">Transmembrane</keyword>
<dbReference type="Gene3D" id="3.90.1200.10">
    <property type="match status" value="1"/>
</dbReference>
<gene>
    <name evidence="9" type="ORF">N8I77_005822</name>
</gene>
<name>A0AAD9W354_PHOAM</name>
<dbReference type="InterPro" id="IPR036259">
    <property type="entry name" value="MFS_trans_sf"/>
</dbReference>
<feature type="transmembrane region" description="Helical" evidence="7">
    <location>
        <begin position="691"/>
        <end position="711"/>
    </location>
</feature>
<evidence type="ECO:0000256" key="2">
    <source>
        <dbReference type="ARBA" id="ARBA00011961"/>
    </source>
</evidence>
<protein>
    <recommendedName>
        <fullName evidence="2">protein-ribulosamine 3-kinase</fullName>
        <ecNumber evidence="2">2.7.1.172</ecNumber>
    </recommendedName>
</protein>
<dbReference type="AlphaFoldDB" id="A0AAD9W354"/>
<dbReference type="EMBL" id="JAUJFL010000003">
    <property type="protein sequence ID" value="KAK2607118.1"/>
    <property type="molecule type" value="Genomic_DNA"/>
</dbReference>
<dbReference type="Gene3D" id="1.20.1250.20">
    <property type="entry name" value="MFS general substrate transporter like domains"/>
    <property type="match status" value="1"/>
</dbReference>
<dbReference type="InterPro" id="IPR011009">
    <property type="entry name" value="Kinase-like_dom_sf"/>
</dbReference>
<accession>A0AAD9W354</accession>
<feature type="transmembrane region" description="Helical" evidence="7">
    <location>
        <begin position="416"/>
        <end position="438"/>
    </location>
</feature>
<dbReference type="InterPro" id="IPR016477">
    <property type="entry name" value="Fructo-/Ketosamine-3-kinase"/>
</dbReference>
<dbReference type="PROSITE" id="PS50850">
    <property type="entry name" value="MFS"/>
    <property type="match status" value="1"/>
</dbReference>
<feature type="transmembrane region" description="Helical" evidence="7">
    <location>
        <begin position="322"/>
        <end position="341"/>
    </location>
</feature>
<dbReference type="Pfam" id="PF03881">
    <property type="entry name" value="Fructosamin_kin"/>
    <property type="match status" value="1"/>
</dbReference>
<dbReference type="Gene3D" id="1.20.1720.10">
    <property type="entry name" value="Multidrug resistance protein D"/>
    <property type="match status" value="1"/>
</dbReference>
<dbReference type="Proteomes" id="UP001265746">
    <property type="component" value="Unassembled WGS sequence"/>
</dbReference>
<evidence type="ECO:0000256" key="3">
    <source>
        <dbReference type="ARBA" id="ARBA00022692"/>
    </source>
</evidence>
<dbReference type="PRINTS" id="PR01036">
    <property type="entry name" value="TCRTETB"/>
</dbReference>
<dbReference type="Pfam" id="PF07690">
    <property type="entry name" value="MFS_1"/>
    <property type="match status" value="1"/>
</dbReference>
<evidence type="ECO:0000313" key="9">
    <source>
        <dbReference type="EMBL" id="KAK2607118.1"/>
    </source>
</evidence>
<dbReference type="EC" id="2.7.1.172" evidence="2"/>
<feature type="transmembrane region" description="Helical" evidence="7">
    <location>
        <begin position="450"/>
        <end position="470"/>
    </location>
</feature>
<keyword evidence="5 7" id="KW-0472">Membrane</keyword>
<evidence type="ECO:0000259" key="8">
    <source>
        <dbReference type="PROSITE" id="PS50850"/>
    </source>
</evidence>